<protein>
    <submittedName>
        <fullName evidence="2">Uncharacterized protein</fullName>
    </submittedName>
</protein>
<gene>
    <name evidence="2" type="ORF">CYL20_20175</name>
</gene>
<dbReference type="EMBL" id="CP025494">
    <property type="protein sequence ID" value="AVE06770.1"/>
    <property type="molecule type" value="Genomic_DNA"/>
</dbReference>
<proteinExistence type="predicted"/>
<dbReference type="Proteomes" id="UP000237830">
    <property type="component" value="Chromosome"/>
</dbReference>
<name>A0A2L1JE65_9PSED</name>
<feature type="transmembrane region" description="Helical" evidence="1">
    <location>
        <begin position="37"/>
        <end position="60"/>
    </location>
</feature>
<reference evidence="2 3" key="1">
    <citation type="submission" date="2017-12" db="EMBL/GenBank/DDBJ databases">
        <title>Genome sequence of Pseudomonas palleroniana MAB3.</title>
        <authorList>
            <person name="Nascimento F.X."/>
        </authorList>
    </citation>
    <scope>NUCLEOTIDE SEQUENCE [LARGE SCALE GENOMIC DNA]</scope>
    <source>
        <strain evidence="2 3">MAB3</strain>
    </source>
</reference>
<keyword evidence="1" id="KW-1133">Transmembrane helix</keyword>
<evidence type="ECO:0000313" key="3">
    <source>
        <dbReference type="Proteomes" id="UP000237830"/>
    </source>
</evidence>
<evidence type="ECO:0000313" key="2">
    <source>
        <dbReference type="EMBL" id="AVE06770.1"/>
    </source>
</evidence>
<organism evidence="2 3">
    <name type="scientific">Pseudomonas palleroniana</name>
    <dbReference type="NCBI Taxonomy" id="191390"/>
    <lineage>
        <taxon>Bacteria</taxon>
        <taxon>Pseudomonadati</taxon>
        <taxon>Pseudomonadota</taxon>
        <taxon>Gammaproteobacteria</taxon>
        <taxon>Pseudomonadales</taxon>
        <taxon>Pseudomonadaceae</taxon>
        <taxon>Pseudomonas</taxon>
    </lineage>
</organism>
<evidence type="ECO:0000256" key="1">
    <source>
        <dbReference type="SAM" id="Phobius"/>
    </source>
</evidence>
<keyword evidence="1" id="KW-0472">Membrane</keyword>
<feature type="transmembrane region" description="Helical" evidence="1">
    <location>
        <begin position="7"/>
        <end position="25"/>
    </location>
</feature>
<accession>A0A2L1JE65</accession>
<dbReference type="AlphaFoldDB" id="A0A2L1JE65"/>
<sequence length="117" mass="12948">MRKKSALSGIRFFLVRFIMMSAVFAPKGSKNAVFGVIHVWVQLILAKLVAPYLLCCIAFATKVQPPPRFGSSAGGFPGETPVINARHAVSSTRLTLGSRLTDRRYIKTKPGRHSYER</sequence>
<keyword evidence="1" id="KW-0812">Transmembrane</keyword>